<feature type="domain" description="HTH araC/xylS-type" evidence="3">
    <location>
        <begin position="155"/>
        <end position="252"/>
    </location>
</feature>
<keyword evidence="2" id="KW-0804">Transcription</keyword>
<dbReference type="PANTHER" id="PTHR11019">
    <property type="entry name" value="HTH-TYPE TRANSCRIPTIONAL REGULATOR NIMR"/>
    <property type="match status" value="1"/>
</dbReference>
<dbReference type="InterPro" id="IPR018060">
    <property type="entry name" value="HTH_AraC"/>
</dbReference>
<dbReference type="InterPro" id="IPR009057">
    <property type="entry name" value="Homeodomain-like_sf"/>
</dbReference>
<dbReference type="Gene3D" id="1.10.10.60">
    <property type="entry name" value="Homeodomain-like"/>
    <property type="match status" value="2"/>
</dbReference>
<evidence type="ECO:0000313" key="4">
    <source>
        <dbReference type="EMBL" id="AHI20123.1"/>
    </source>
</evidence>
<dbReference type="PANTHER" id="PTHR11019:SF199">
    <property type="entry name" value="HTH-TYPE TRANSCRIPTIONAL REGULATOR NIMR"/>
    <property type="match status" value="1"/>
</dbReference>
<protein>
    <submittedName>
        <fullName evidence="4">AraC family transcriptional regulator</fullName>
    </submittedName>
</protein>
<evidence type="ECO:0000256" key="2">
    <source>
        <dbReference type="ARBA" id="ARBA00023163"/>
    </source>
</evidence>
<dbReference type="Pfam" id="PF12833">
    <property type="entry name" value="HTH_18"/>
    <property type="match status" value="1"/>
</dbReference>
<keyword evidence="1" id="KW-0805">Transcription regulation</keyword>
<name>A0ABM5PQ50_9CORY</name>
<dbReference type="SMART" id="SM00342">
    <property type="entry name" value="HTH_ARAC"/>
    <property type="match status" value="1"/>
</dbReference>
<evidence type="ECO:0000256" key="1">
    <source>
        <dbReference type="ARBA" id="ARBA00023015"/>
    </source>
</evidence>
<proteinExistence type="predicted"/>
<dbReference type="GeneID" id="82877698"/>
<dbReference type="PROSITE" id="PS01124">
    <property type="entry name" value="HTH_ARAC_FAMILY_2"/>
    <property type="match status" value="1"/>
</dbReference>
<evidence type="ECO:0000313" key="5">
    <source>
        <dbReference type="Proteomes" id="UP000019226"/>
    </source>
</evidence>
<dbReference type="SUPFAM" id="SSF51182">
    <property type="entry name" value="RmlC-like cupins"/>
    <property type="match status" value="1"/>
</dbReference>
<dbReference type="RefSeq" id="WP_025387594.1">
    <property type="nucleotide sequence ID" value="NZ_CP004350.1"/>
</dbReference>
<reference evidence="5" key="1">
    <citation type="submission" date="2013-02" db="EMBL/GenBank/DDBJ databases">
        <title>The complete genome sequence of Corynebacterium casei LMG S-19264 (=DSM 44701).</title>
        <authorList>
            <person name="Ruckert C."/>
            <person name="Albersmeier A."/>
            <person name="Kalinowski J."/>
        </authorList>
    </citation>
    <scope>NUCLEOTIDE SEQUENCE [LARGE SCALE GENOMIC DNA]</scope>
    <source>
        <strain evidence="5">LMG S-19264</strain>
    </source>
</reference>
<dbReference type="Proteomes" id="UP000019226">
    <property type="component" value="Chromosome"/>
</dbReference>
<gene>
    <name evidence="4" type="ORF">CCASEI_07770</name>
</gene>
<dbReference type="InterPro" id="IPR011051">
    <property type="entry name" value="RmlC_Cupin_sf"/>
</dbReference>
<accession>A0ABM5PQ50</accession>
<dbReference type="EMBL" id="CP004350">
    <property type="protein sequence ID" value="AHI20123.1"/>
    <property type="molecule type" value="Genomic_DNA"/>
</dbReference>
<keyword evidence="5" id="KW-1185">Reference proteome</keyword>
<sequence>MRTRQDLRPRVQKETDPWAISIPPVSIANRVHEEEHMLLWQVRGYTDLLIDGEPLRLLSGQAVWIPAGAWHSLVVGANSVLLPLEFPVNIIATTLSQVTVFNVDRDLGTPLLAFLQSQASIICAEVNLARQILALIEQSPIVANTLPLPQHPQARRVAALLIANPGDDRTVAQLAATMHVSGRTLERAFLAETGMTLGQWRLQNRMECAAELFKSIDNIAAVAARVGYMNVSAFGRVFKSHFLLTPGEYIERYARGY</sequence>
<dbReference type="SUPFAM" id="SSF46689">
    <property type="entry name" value="Homeodomain-like"/>
    <property type="match status" value="2"/>
</dbReference>
<organism evidence="4 5">
    <name type="scientific">Corynebacterium casei LMG S-19264</name>
    <dbReference type="NCBI Taxonomy" id="1285583"/>
    <lineage>
        <taxon>Bacteria</taxon>
        <taxon>Bacillati</taxon>
        <taxon>Actinomycetota</taxon>
        <taxon>Actinomycetes</taxon>
        <taxon>Mycobacteriales</taxon>
        <taxon>Corynebacteriaceae</taxon>
        <taxon>Corynebacterium</taxon>
    </lineage>
</organism>
<evidence type="ECO:0000259" key="3">
    <source>
        <dbReference type="PROSITE" id="PS01124"/>
    </source>
</evidence>